<feature type="compositionally biased region" description="Basic and acidic residues" evidence="1">
    <location>
        <begin position="82"/>
        <end position="94"/>
    </location>
</feature>
<evidence type="ECO:0000313" key="3">
    <source>
        <dbReference type="Proteomes" id="UP001321473"/>
    </source>
</evidence>
<accession>A0AAQ4E9C7</accession>
<dbReference type="AlphaFoldDB" id="A0AAQ4E9C7"/>
<name>A0AAQ4E9C7_AMBAM</name>
<reference evidence="2 3" key="1">
    <citation type="journal article" date="2023" name="Arcadia Sci">
        <title>De novo assembly of a long-read Amblyomma americanum tick genome.</title>
        <authorList>
            <person name="Chou S."/>
            <person name="Poskanzer K.E."/>
            <person name="Rollins M."/>
            <person name="Thuy-Boun P.S."/>
        </authorList>
    </citation>
    <scope>NUCLEOTIDE SEQUENCE [LARGE SCALE GENOMIC DNA]</scope>
    <source>
        <strain evidence="2">F_SG_1</strain>
        <tissue evidence="2">Salivary glands</tissue>
    </source>
</reference>
<evidence type="ECO:0000256" key="1">
    <source>
        <dbReference type="SAM" id="MobiDB-lite"/>
    </source>
</evidence>
<dbReference type="EMBL" id="JARKHS020019856">
    <property type="protein sequence ID" value="KAK8771361.1"/>
    <property type="molecule type" value="Genomic_DNA"/>
</dbReference>
<dbReference type="Proteomes" id="UP001321473">
    <property type="component" value="Unassembled WGS sequence"/>
</dbReference>
<comment type="caution">
    <text evidence="2">The sequence shown here is derived from an EMBL/GenBank/DDBJ whole genome shotgun (WGS) entry which is preliminary data.</text>
</comment>
<feature type="region of interest" description="Disordered" evidence="1">
    <location>
        <begin position="75"/>
        <end position="102"/>
    </location>
</feature>
<sequence length="102" mass="11596">MVIYEELLHEEQTLTMRKGYIRLTPPSNADARSNVRRVARPTLGQRRPPGQVRTCISTHQQPTGQVPTCVSTQATIRNSKKRSAEKENQPESPKRAPKCFRV</sequence>
<protein>
    <submittedName>
        <fullName evidence="2">Uncharacterized protein</fullName>
    </submittedName>
</protein>
<evidence type="ECO:0000313" key="2">
    <source>
        <dbReference type="EMBL" id="KAK8771361.1"/>
    </source>
</evidence>
<feature type="region of interest" description="Disordered" evidence="1">
    <location>
        <begin position="25"/>
        <end position="52"/>
    </location>
</feature>
<gene>
    <name evidence="2" type="ORF">V5799_025395</name>
</gene>
<keyword evidence="3" id="KW-1185">Reference proteome</keyword>
<proteinExistence type="predicted"/>
<organism evidence="2 3">
    <name type="scientific">Amblyomma americanum</name>
    <name type="common">Lone star tick</name>
    <dbReference type="NCBI Taxonomy" id="6943"/>
    <lineage>
        <taxon>Eukaryota</taxon>
        <taxon>Metazoa</taxon>
        <taxon>Ecdysozoa</taxon>
        <taxon>Arthropoda</taxon>
        <taxon>Chelicerata</taxon>
        <taxon>Arachnida</taxon>
        <taxon>Acari</taxon>
        <taxon>Parasitiformes</taxon>
        <taxon>Ixodida</taxon>
        <taxon>Ixodoidea</taxon>
        <taxon>Ixodidae</taxon>
        <taxon>Amblyomminae</taxon>
        <taxon>Amblyomma</taxon>
    </lineage>
</organism>